<dbReference type="Proteomes" id="UP000053024">
    <property type="component" value="Unassembled WGS sequence"/>
</dbReference>
<reference evidence="1 2" key="1">
    <citation type="submission" date="2015-10" db="EMBL/GenBank/DDBJ databases">
        <title>Draft genome sequence of Streptomyces bungoensis DSM 41781, type strain for the species Streptomyces bungoensis.</title>
        <authorList>
            <person name="Ruckert C."/>
            <person name="Winkler A."/>
            <person name="Kalinowski J."/>
            <person name="Kampfer P."/>
            <person name="Glaeser S."/>
        </authorList>
    </citation>
    <scope>NUCLEOTIDE SEQUENCE [LARGE SCALE GENOMIC DNA]</scope>
    <source>
        <strain evidence="1 2">DSM 41781</strain>
    </source>
</reference>
<evidence type="ECO:0008006" key="3">
    <source>
        <dbReference type="Google" id="ProtNLM"/>
    </source>
</evidence>
<gene>
    <name evidence="1" type="ORF">AQJ66_24670</name>
</gene>
<organism evidence="1 2">
    <name type="scientific">Streptomyces bungoensis</name>
    <dbReference type="NCBI Taxonomy" id="285568"/>
    <lineage>
        <taxon>Bacteria</taxon>
        <taxon>Bacillati</taxon>
        <taxon>Actinomycetota</taxon>
        <taxon>Actinomycetes</taxon>
        <taxon>Kitasatosporales</taxon>
        <taxon>Streptomycetaceae</taxon>
        <taxon>Streptomyces</taxon>
    </lineage>
</organism>
<dbReference type="STRING" id="285568.AQJ66_24670"/>
<dbReference type="PANTHER" id="PTHR38479:SF2">
    <property type="entry name" value="WINGED HELIX DNA-BINDING DOMAIN-CONTAINING PROTEIN"/>
    <property type="match status" value="1"/>
</dbReference>
<name>A0A101SVW0_9ACTN</name>
<dbReference type="OrthoDB" id="9148135at2"/>
<dbReference type="EMBL" id="LMWX01000042">
    <property type="protein sequence ID" value="KUN81155.1"/>
    <property type="molecule type" value="Genomic_DNA"/>
</dbReference>
<dbReference type="InterPro" id="IPR009351">
    <property type="entry name" value="AlkZ-like"/>
</dbReference>
<accession>A0A101SVW0</accession>
<dbReference type="AlphaFoldDB" id="A0A101SVW0"/>
<dbReference type="Pfam" id="PF06224">
    <property type="entry name" value="AlkZ-like"/>
    <property type="match status" value="1"/>
</dbReference>
<keyword evidence="2" id="KW-1185">Reference proteome</keyword>
<protein>
    <recommendedName>
        <fullName evidence="3">Winged helix DNA-binding domain-containing protein</fullName>
    </recommendedName>
</protein>
<evidence type="ECO:0000313" key="1">
    <source>
        <dbReference type="EMBL" id="KUN81155.1"/>
    </source>
</evidence>
<dbReference type="RefSeq" id="WP_061926344.1">
    <property type="nucleotide sequence ID" value="NZ_KQ948863.1"/>
</dbReference>
<dbReference type="PANTHER" id="PTHR38479">
    <property type="entry name" value="LMO0824 PROTEIN"/>
    <property type="match status" value="1"/>
</dbReference>
<comment type="caution">
    <text evidence="1">The sequence shown here is derived from an EMBL/GenBank/DDBJ whole genome shotgun (WGS) entry which is preliminary data.</text>
</comment>
<sequence>MKVSWDQALAWRLRRQYLEPLADPDPVEVVGRLCGVQAQVTSSAELALALRRARADTGPLASALAEGTLMKTWAMRGTLHWVTPVEGADFLALLASARTWEKPAWTRGFGATPEQVAALVEKVSEILEGAELTREDLAAELVRDKRFAGMEKQLKSGWGALLKPLAWQGALCHGSGQGGRITFTSPRTLAPGWKGLPDPAEAGPRALAAYLGAYGPARPELFDAWLSRNSLRKTVLRAFVAELGDRLTEVEVEGRPAYVLTEHADELAATGPTRSVHLLGGFDQYILGPGTKAEEILPAEHRTKVSKTAGWISPLLVVGGQITGVWEVADYQLTVTLFPGCSPPARKDLEAAADRVARASGLGSLTVRVA</sequence>
<proteinExistence type="predicted"/>
<evidence type="ECO:0000313" key="2">
    <source>
        <dbReference type="Proteomes" id="UP000053024"/>
    </source>
</evidence>